<gene>
    <name evidence="1" type="primary">BSMT1</name>
    <name evidence="1" type="ORF">CFP56_015645</name>
</gene>
<reference evidence="1 2" key="1">
    <citation type="journal article" date="2018" name="Sci. Data">
        <title>The draft genome sequence of cork oak.</title>
        <authorList>
            <person name="Ramos A.M."/>
            <person name="Usie A."/>
            <person name="Barbosa P."/>
            <person name="Barros P.M."/>
            <person name="Capote T."/>
            <person name="Chaves I."/>
            <person name="Simoes F."/>
            <person name="Abreu I."/>
            <person name="Carrasquinho I."/>
            <person name="Faro C."/>
            <person name="Guimaraes J.B."/>
            <person name="Mendonca D."/>
            <person name="Nobrega F."/>
            <person name="Rodrigues L."/>
            <person name="Saibo N.J.M."/>
            <person name="Varela M.C."/>
            <person name="Egas C."/>
            <person name="Matos J."/>
            <person name="Miguel C.M."/>
            <person name="Oliveira M.M."/>
            <person name="Ricardo C.P."/>
            <person name="Goncalves S."/>
        </authorList>
    </citation>
    <scope>NUCLEOTIDE SEQUENCE [LARGE SCALE GENOMIC DNA]</scope>
    <source>
        <strain evidence="2">cv. HL8</strain>
    </source>
</reference>
<dbReference type="SUPFAM" id="SSF53335">
    <property type="entry name" value="S-adenosyl-L-methionine-dependent methyltransferases"/>
    <property type="match status" value="1"/>
</dbReference>
<dbReference type="Gene3D" id="3.40.50.150">
    <property type="entry name" value="Vaccinia Virus protein VP39"/>
    <property type="match status" value="1"/>
</dbReference>
<accession>A0AAW0KRE1</accession>
<proteinExistence type="predicted"/>
<dbReference type="Pfam" id="PF03492">
    <property type="entry name" value="Methyltransf_7"/>
    <property type="match status" value="1"/>
</dbReference>
<dbReference type="AlphaFoldDB" id="A0AAW0KRE1"/>
<sequence>MCQQTNTESPEFQVLLNDLPENDFNAIFKTLPAFHERLKKDKGDKLGPCFISGTPGSFYGRLFPSQCVHLVHSSYSLHCVSQVPRGVVNNKGNIYIAKSSPPNVFKAYMDQFHTDFSMFLCSRAKEILPGGRMILTFIGRSNDVDSFNLPYYEPCMEEVKAIIEDEGSFNVDRLQMFEFNDPNGDIDNKYQSAQSMANG</sequence>
<dbReference type="GO" id="GO:0008168">
    <property type="term" value="F:methyltransferase activity"/>
    <property type="evidence" value="ECO:0007669"/>
    <property type="project" value="UniProtKB-KW"/>
</dbReference>
<dbReference type="GO" id="GO:0032259">
    <property type="term" value="P:methylation"/>
    <property type="evidence" value="ECO:0007669"/>
    <property type="project" value="UniProtKB-KW"/>
</dbReference>
<protein>
    <submittedName>
        <fullName evidence="1">Salicylate/benzoate carboxyl methyltransferase</fullName>
    </submittedName>
</protein>
<keyword evidence="1" id="KW-0489">Methyltransferase</keyword>
<evidence type="ECO:0000313" key="1">
    <source>
        <dbReference type="EMBL" id="KAK7841246.1"/>
    </source>
</evidence>
<dbReference type="Proteomes" id="UP000237347">
    <property type="component" value="Unassembled WGS sequence"/>
</dbReference>
<keyword evidence="1" id="KW-0808">Transferase</keyword>
<dbReference type="EMBL" id="PKMF04000245">
    <property type="protein sequence ID" value="KAK7841246.1"/>
    <property type="molecule type" value="Genomic_DNA"/>
</dbReference>
<evidence type="ECO:0000313" key="2">
    <source>
        <dbReference type="Proteomes" id="UP000237347"/>
    </source>
</evidence>
<comment type="caution">
    <text evidence="1">The sequence shown here is derived from an EMBL/GenBank/DDBJ whole genome shotgun (WGS) entry which is preliminary data.</text>
</comment>
<dbReference type="InterPro" id="IPR005299">
    <property type="entry name" value="MeTrfase_7"/>
</dbReference>
<name>A0AAW0KRE1_QUESU</name>
<dbReference type="InterPro" id="IPR029063">
    <property type="entry name" value="SAM-dependent_MTases_sf"/>
</dbReference>
<organism evidence="1 2">
    <name type="scientific">Quercus suber</name>
    <name type="common">Cork oak</name>
    <dbReference type="NCBI Taxonomy" id="58331"/>
    <lineage>
        <taxon>Eukaryota</taxon>
        <taxon>Viridiplantae</taxon>
        <taxon>Streptophyta</taxon>
        <taxon>Embryophyta</taxon>
        <taxon>Tracheophyta</taxon>
        <taxon>Spermatophyta</taxon>
        <taxon>Magnoliopsida</taxon>
        <taxon>eudicotyledons</taxon>
        <taxon>Gunneridae</taxon>
        <taxon>Pentapetalae</taxon>
        <taxon>rosids</taxon>
        <taxon>fabids</taxon>
        <taxon>Fagales</taxon>
        <taxon>Fagaceae</taxon>
        <taxon>Quercus</taxon>
    </lineage>
</organism>
<dbReference type="PANTHER" id="PTHR31009">
    <property type="entry name" value="S-ADENOSYL-L-METHIONINE:CARBOXYL METHYLTRANSFERASE FAMILY PROTEIN"/>
    <property type="match status" value="1"/>
</dbReference>
<keyword evidence="2" id="KW-1185">Reference proteome</keyword>